<dbReference type="Proteomes" id="UP000440096">
    <property type="component" value="Unassembled WGS sequence"/>
</dbReference>
<dbReference type="OrthoDB" id="3668204at2"/>
<evidence type="ECO:0000313" key="2">
    <source>
        <dbReference type="Proteomes" id="UP000440096"/>
    </source>
</evidence>
<gene>
    <name evidence="1" type="ORF">GKO32_27950</name>
</gene>
<name>A0A6N7Z5V5_9PSEU</name>
<dbReference type="AlphaFoldDB" id="A0A6N7Z5V5"/>
<keyword evidence="2" id="KW-1185">Reference proteome</keyword>
<accession>A0A6N7Z5V5</accession>
<evidence type="ECO:0000313" key="1">
    <source>
        <dbReference type="EMBL" id="MTD57783.1"/>
    </source>
</evidence>
<sequence length="224" mass="24352">MSLEDPVGAASIARTQLAADERLLWAAAGKGAYYYDIEKLDPLGEKKKGLLSRSLRAAGNVAGDFAFEAVLGGSDSGPDKPPPADVLVFGEHKAGIAHETVVAHGEPGKRLSWIWALTAHRLLILGLPPEREPEGFARSLFTFGKDVAKILTDTKRNYGEHVEGKSVVIPERKIIAEVPQSRIASVAPAQRRRKPCLRLSFVDGSGIDFLFQVDDPAVFERMVR</sequence>
<dbReference type="RefSeq" id="WP_154759895.1">
    <property type="nucleotide sequence ID" value="NZ_WMBA01000054.1"/>
</dbReference>
<proteinExistence type="predicted"/>
<dbReference type="EMBL" id="WMBA01000054">
    <property type="protein sequence ID" value="MTD57783.1"/>
    <property type="molecule type" value="Genomic_DNA"/>
</dbReference>
<comment type="caution">
    <text evidence="1">The sequence shown here is derived from an EMBL/GenBank/DDBJ whole genome shotgun (WGS) entry which is preliminary data.</text>
</comment>
<reference evidence="1 2" key="1">
    <citation type="submission" date="2019-11" db="EMBL/GenBank/DDBJ databases">
        <title>Draft genome of Amycolatopsis RM579.</title>
        <authorList>
            <person name="Duangmal K."/>
            <person name="Mingma R."/>
        </authorList>
    </citation>
    <scope>NUCLEOTIDE SEQUENCE [LARGE SCALE GENOMIC DNA]</scope>
    <source>
        <strain evidence="1 2">RM579</strain>
    </source>
</reference>
<organism evidence="1 2">
    <name type="scientific">Amycolatopsis pithecellobii</name>
    <dbReference type="NCBI Taxonomy" id="664692"/>
    <lineage>
        <taxon>Bacteria</taxon>
        <taxon>Bacillati</taxon>
        <taxon>Actinomycetota</taxon>
        <taxon>Actinomycetes</taxon>
        <taxon>Pseudonocardiales</taxon>
        <taxon>Pseudonocardiaceae</taxon>
        <taxon>Amycolatopsis</taxon>
    </lineage>
</organism>
<protein>
    <submittedName>
        <fullName evidence="1">Uncharacterized protein</fullName>
    </submittedName>
</protein>